<dbReference type="PRINTS" id="PR02008">
    <property type="entry name" value="RCMTFAMILY"/>
</dbReference>
<organism evidence="8 9">
    <name type="scientific">Fusibacter tunisiensis</name>
    <dbReference type="NCBI Taxonomy" id="1008308"/>
    <lineage>
        <taxon>Bacteria</taxon>
        <taxon>Bacillati</taxon>
        <taxon>Bacillota</taxon>
        <taxon>Clostridia</taxon>
        <taxon>Eubacteriales</taxon>
        <taxon>Eubacteriales Family XII. Incertae Sedis</taxon>
        <taxon>Fusibacter</taxon>
    </lineage>
</organism>
<evidence type="ECO:0000259" key="7">
    <source>
        <dbReference type="PROSITE" id="PS51686"/>
    </source>
</evidence>
<dbReference type="InterPro" id="IPR027391">
    <property type="entry name" value="Nol1_Nop2_Fmu_2"/>
</dbReference>
<evidence type="ECO:0000256" key="6">
    <source>
        <dbReference type="PROSITE-ProRule" id="PRU01023"/>
    </source>
</evidence>
<evidence type="ECO:0000313" key="8">
    <source>
        <dbReference type="EMBL" id="MBM7562187.1"/>
    </source>
</evidence>
<feature type="binding site" evidence="6">
    <location>
        <begin position="109"/>
        <end position="115"/>
    </location>
    <ligand>
        <name>S-adenosyl-L-methionine</name>
        <dbReference type="ChEBI" id="CHEBI:59789"/>
    </ligand>
</feature>
<comment type="caution">
    <text evidence="8">The sequence shown here is derived from an EMBL/GenBank/DDBJ whole genome shotgun (WGS) entry which is preliminary data.</text>
</comment>
<proteinExistence type="inferred from homology"/>
<dbReference type="PANTHER" id="PTHR22807">
    <property type="entry name" value="NOP2 YEAST -RELATED NOL1/NOP2/FMU SUN DOMAIN-CONTAINING"/>
    <property type="match status" value="1"/>
</dbReference>
<evidence type="ECO:0000256" key="5">
    <source>
        <dbReference type="ARBA" id="ARBA00022884"/>
    </source>
</evidence>
<dbReference type="InterPro" id="IPR031341">
    <property type="entry name" value="Methyltr_RsmF_N"/>
</dbReference>
<keyword evidence="3 6" id="KW-0808">Transferase</keyword>
<dbReference type="SUPFAM" id="SSF53335">
    <property type="entry name" value="S-adenosyl-L-methionine-dependent methyltransferases"/>
    <property type="match status" value="1"/>
</dbReference>
<dbReference type="EMBL" id="JAFBDT010000013">
    <property type="protein sequence ID" value="MBM7562187.1"/>
    <property type="molecule type" value="Genomic_DNA"/>
</dbReference>
<dbReference type="PROSITE" id="PS51686">
    <property type="entry name" value="SAM_MT_RSMB_NOP"/>
    <property type="match status" value="1"/>
</dbReference>
<accession>A0ABS2MSB7</accession>
<dbReference type="Gene3D" id="2.30.130.60">
    <property type="match status" value="1"/>
</dbReference>
<feature type="domain" description="SAM-dependent MTase RsmB/NOP-type" evidence="7">
    <location>
        <begin position="22"/>
        <end position="289"/>
    </location>
</feature>
<feature type="active site" description="Nucleophile" evidence="6">
    <location>
        <position position="231"/>
    </location>
</feature>
<dbReference type="Proteomes" id="UP000767854">
    <property type="component" value="Unassembled WGS sequence"/>
</dbReference>
<dbReference type="InterPro" id="IPR031340">
    <property type="entry name" value="RsmF_methylt_CI"/>
</dbReference>
<evidence type="ECO:0000256" key="1">
    <source>
        <dbReference type="ARBA" id="ARBA00022490"/>
    </source>
</evidence>
<dbReference type="InterPro" id="IPR023267">
    <property type="entry name" value="RCMT"/>
</dbReference>
<evidence type="ECO:0000256" key="3">
    <source>
        <dbReference type="ARBA" id="ARBA00022679"/>
    </source>
</evidence>
<protein>
    <submittedName>
        <fullName evidence="8">16S rRNA C967 or C1407 C5-methylase (RsmB/RsmF family)/NOL1/NOP2/fmu family ribosome biogenesis protein</fullName>
    </submittedName>
</protein>
<dbReference type="InterPro" id="IPR049560">
    <property type="entry name" value="MeTrfase_RsmB-F_NOP2_cat"/>
</dbReference>
<gene>
    <name evidence="8" type="ORF">JOC49_001730</name>
</gene>
<keyword evidence="5 6" id="KW-0694">RNA-binding</keyword>
<evidence type="ECO:0000256" key="4">
    <source>
        <dbReference type="ARBA" id="ARBA00022691"/>
    </source>
</evidence>
<dbReference type="RefSeq" id="WP_204664355.1">
    <property type="nucleotide sequence ID" value="NZ_JAFBDT010000013.1"/>
</dbReference>
<evidence type="ECO:0000256" key="2">
    <source>
        <dbReference type="ARBA" id="ARBA00022603"/>
    </source>
</evidence>
<dbReference type="CDD" id="cd21147">
    <property type="entry name" value="RsmF_methylt_CTD1"/>
    <property type="match status" value="1"/>
</dbReference>
<dbReference type="Gene3D" id="3.30.70.1170">
    <property type="entry name" value="Sun protein, domain 3"/>
    <property type="match status" value="1"/>
</dbReference>
<feature type="binding site" evidence="6">
    <location>
        <position position="178"/>
    </location>
    <ligand>
        <name>S-adenosyl-L-methionine</name>
        <dbReference type="ChEBI" id="CHEBI:59789"/>
    </ligand>
</feature>
<name>A0ABS2MSB7_9FIRM</name>
<keyword evidence="9" id="KW-1185">Reference proteome</keyword>
<sequence length="440" mass="49651">MKLPIPFIERMQKQLGTDFPLFIESYDKPVHVGLRVNTSKISISHFIEIFPYKLMPIPWVTGGFYYNPNDPVTKHPYYHAGLYYVQEPSAMAPAEVLNPSEGSTCIDLCAAPGGKSTQLAVKIGPKGVLVSNDISDKRIKAIVRNVEKFGLGNVVILNESPERIASVMGNRFNYVLVDAPCSGEGMFKKDLKAVHAWENFGPSQCQILQREIVDTVPDLIRKNSRLVYSTCTFALEENETQMAYLKASYSIFKPGKFPELPIDIEGESAHIWPHKHKGEGHFVGCLETTEMVNEVKLEFYEANQPPTQLQAFFDSHMQKTAPVGHFEVIKDRVYLKPDHKLPLSGLKIAREGLLLGEIKREKFIPHQAFALYLKAEDFEPRVDFPSDSLEVIKYLKGETLIQDFKTDGFHLVTTDGFPLGWAKISGGVLKNMYPPSWRML</sequence>
<comment type="caution">
    <text evidence="6">Lacks conserved residue(s) required for the propagation of feature annotation.</text>
</comment>
<dbReference type="InterPro" id="IPR029063">
    <property type="entry name" value="SAM-dependent_MTases_sf"/>
</dbReference>
<reference evidence="8 9" key="1">
    <citation type="submission" date="2021-01" db="EMBL/GenBank/DDBJ databases">
        <title>Genomic Encyclopedia of Type Strains, Phase IV (KMG-IV): sequencing the most valuable type-strain genomes for metagenomic binning, comparative biology and taxonomic classification.</title>
        <authorList>
            <person name="Goeker M."/>
        </authorList>
    </citation>
    <scope>NUCLEOTIDE SEQUENCE [LARGE SCALE GENOMIC DNA]</scope>
    <source>
        <strain evidence="8 9">DSM 24436</strain>
    </source>
</reference>
<dbReference type="Pfam" id="PF17126">
    <property type="entry name" value="RsmF_methylt_CI"/>
    <property type="match status" value="1"/>
</dbReference>
<dbReference type="Pfam" id="PF01189">
    <property type="entry name" value="Methyltr_RsmB-F"/>
    <property type="match status" value="1"/>
</dbReference>
<keyword evidence="4 6" id="KW-0949">S-adenosyl-L-methionine</keyword>
<dbReference type="InterPro" id="IPR001678">
    <property type="entry name" value="MeTrfase_RsmB-F_NOP2_dom"/>
</dbReference>
<feature type="binding site" evidence="6">
    <location>
        <position position="133"/>
    </location>
    <ligand>
        <name>S-adenosyl-L-methionine</name>
        <dbReference type="ChEBI" id="CHEBI:59789"/>
    </ligand>
</feature>
<keyword evidence="2 6" id="KW-0489">Methyltransferase</keyword>
<dbReference type="Gene3D" id="3.40.50.150">
    <property type="entry name" value="Vaccinia Virus protein VP39"/>
    <property type="match status" value="1"/>
</dbReference>
<dbReference type="PANTHER" id="PTHR22807:SF30">
    <property type="entry name" value="28S RRNA (CYTOSINE(4447)-C(5))-METHYLTRANSFERASE-RELATED"/>
    <property type="match status" value="1"/>
</dbReference>
<dbReference type="CDD" id="cd02440">
    <property type="entry name" value="AdoMet_MTases"/>
    <property type="match status" value="1"/>
</dbReference>
<dbReference type="Pfam" id="PF17125">
    <property type="entry name" value="Methyltr_RsmF_N"/>
    <property type="match status" value="1"/>
</dbReference>
<keyword evidence="1" id="KW-0963">Cytoplasm</keyword>
<dbReference type="Pfam" id="PF13636">
    <property type="entry name" value="Methyltranf_PUA"/>
    <property type="match status" value="1"/>
</dbReference>
<comment type="similarity">
    <text evidence="6">Belongs to the class I-like SAM-binding methyltransferase superfamily. RsmB/NOP family.</text>
</comment>
<evidence type="ECO:0000313" key="9">
    <source>
        <dbReference type="Proteomes" id="UP000767854"/>
    </source>
</evidence>